<dbReference type="InterPro" id="IPR011051">
    <property type="entry name" value="RmlC_Cupin_sf"/>
</dbReference>
<protein>
    <recommendedName>
        <fullName evidence="3">Cupin-like domain protein</fullName>
    </recommendedName>
</protein>
<dbReference type="EMBL" id="RBPJ01000318">
    <property type="protein sequence ID" value="RMN87751.1"/>
    <property type="molecule type" value="Genomic_DNA"/>
</dbReference>
<comment type="caution">
    <text evidence="1">The sequence shown here is derived from an EMBL/GenBank/DDBJ whole genome shotgun (WGS) entry which is preliminary data.</text>
</comment>
<evidence type="ECO:0008006" key="3">
    <source>
        <dbReference type="Google" id="ProtNLM"/>
    </source>
</evidence>
<evidence type="ECO:0000313" key="1">
    <source>
        <dbReference type="EMBL" id="RMN87751.1"/>
    </source>
</evidence>
<accession>A0A3M3QUS0</accession>
<dbReference type="SUPFAM" id="SSF51182">
    <property type="entry name" value="RmlC-like cupins"/>
    <property type="match status" value="1"/>
</dbReference>
<organism evidence="1 2">
    <name type="scientific">Pseudomonas cannabina</name>
    <dbReference type="NCBI Taxonomy" id="86840"/>
    <lineage>
        <taxon>Bacteria</taxon>
        <taxon>Pseudomonadati</taxon>
        <taxon>Pseudomonadota</taxon>
        <taxon>Gammaproteobacteria</taxon>
        <taxon>Pseudomonadales</taxon>
        <taxon>Pseudomonadaceae</taxon>
        <taxon>Pseudomonas</taxon>
    </lineage>
</organism>
<evidence type="ECO:0000313" key="2">
    <source>
        <dbReference type="Proteomes" id="UP000270524"/>
    </source>
</evidence>
<proteinExistence type="predicted"/>
<gene>
    <name evidence="1" type="ORF">ALQ51_05469</name>
</gene>
<dbReference type="AlphaFoldDB" id="A0A3M3QUS0"/>
<feature type="non-terminal residue" evidence="1">
    <location>
        <position position="207"/>
    </location>
</feature>
<dbReference type="CDD" id="cd07009">
    <property type="entry name" value="cupin_BLL0285-like"/>
    <property type="match status" value="1"/>
</dbReference>
<dbReference type="InterPro" id="IPR014710">
    <property type="entry name" value="RmlC-like_jellyroll"/>
</dbReference>
<reference evidence="1 2" key="1">
    <citation type="submission" date="2018-08" db="EMBL/GenBank/DDBJ databases">
        <title>Recombination of ecologically and evolutionarily significant loci maintains genetic cohesion in the Pseudomonas syringae species complex.</title>
        <authorList>
            <person name="Dillon M."/>
            <person name="Thakur S."/>
            <person name="Almeida R.N.D."/>
            <person name="Weir B.S."/>
            <person name="Guttman D.S."/>
        </authorList>
    </citation>
    <scope>NUCLEOTIDE SEQUENCE [LARGE SCALE GENOMIC DNA]</scope>
    <source>
        <strain evidence="1 2">ICMP 15203</strain>
    </source>
</reference>
<dbReference type="Gene3D" id="2.60.120.10">
    <property type="entry name" value="Jelly Rolls"/>
    <property type="match status" value="1"/>
</dbReference>
<name>A0A3M3QUS0_PSECA</name>
<sequence length="207" mass="23227">MPYINMKLKIIFNAFRMWFDLRMGKPAQPLHRLSRLAIRAHAVRRVQECFMPSTNRFRSRLSATRQLAGCVAIAAAVMLPVSGAFAAKPPIVVTEGIKAFRLCTGPDNLSHVIEGSIDQKAMTSVSALHFKETPAHSTYDWHAAPEEQYVITLSGTLEFSTTGGENFVLHPGEILLAQDTTGPGHRWKLLDDQPWRRAYVRKRSMNP</sequence>
<dbReference type="Proteomes" id="UP000270524">
    <property type="component" value="Unassembled WGS sequence"/>
</dbReference>